<dbReference type="InterPro" id="IPR000283">
    <property type="entry name" value="NADH_UbQ_OxRdtase_75kDa_su_CS"/>
</dbReference>
<dbReference type="SUPFAM" id="SSF53706">
    <property type="entry name" value="Formate dehydrogenase/DMSO reductase, domains 1-3"/>
    <property type="match status" value="1"/>
</dbReference>
<dbReference type="InterPro" id="IPR054351">
    <property type="entry name" value="NADH_UbQ_OxRdtase_ferredoxin"/>
</dbReference>
<dbReference type="Pfam" id="PF22151">
    <property type="entry name" value="Fer4_NDSU1"/>
    <property type="match status" value="1"/>
</dbReference>
<dbReference type="CDD" id="cd02773">
    <property type="entry name" value="MopB_Res-Cmplx1_Nad11"/>
    <property type="match status" value="1"/>
</dbReference>
<evidence type="ECO:0000256" key="6">
    <source>
        <dbReference type="ARBA" id="ARBA00023004"/>
    </source>
</evidence>
<dbReference type="InterPro" id="IPR019574">
    <property type="entry name" value="NADH_UbQ_OxRdtase_Gsu_4Fe4S-bd"/>
</dbReference>
<dbReference type="Pfam" id="PF13510">
    <property type="entry name" value="Fer2_4"/>
    <property type="match status" value="1"/>
</dbReference>
<feature type="domain" description="4Fe-4S His(Cys)3-ligated-type" evidence="14">
    <location>
        <begin position="226"/>
        <end position="265"/>
    </location>
</feature>
<dbReference type="FunFam" id="3.10.20.740:FF:000001">
    <property type="entry name" value="NADH-quinone oxidoreductase subunit G"/>
    <property type="match status" value="1"/>
</dbReference>
<dbReference type="CDD" id="cd00207">
    <property type="entry name" value="fer2"/>
    <property type="match status" value="1"/>
</dbReference>
<dbReference type="EMBL" id="DF237212">
    <property type="protein sequence ID" value="GAQ85957.1"/>
    <property type="molecule type" value="Genomic_DNA"/>
</dbReference>
<feature type="region of interest" description="Disordered" evidence="11">
    <location>
        <begin position="40"/>
        <end position="74"/>
    </location>
</feature>
<dbReference type="PANTHER" id="PTHR43105:SF13">
    <property type="entry name" value="NADH-UBIQUINONE OXIDOREDUCTASE 75 KDA SUBUNIT, MITOCHONDRIAL"/>
    <property type="match status" value="1"/>
</dbReference>
<dbReference type="InterPro" id="IPR036010">
    <property type="entry name" value="2Fe-2S_ferredoxin-like_sf"/>
</dbReference>
<keyword evidence="5" id="KW-1278">Translocase</keyword>
<evidence type="ECO:0000256" key="1">
    <source>
        <dbReference type="ARBA" id="ARBA00001966"/>
    </source>
</evidence>
<accession>A0A1Y1IB57</accession>
<proteinExistence type="inferred from homology"/>
<dbReference type="STRING" id="105231.A0A1Y1IB57"/>
<dbReference type="GO" id="GO:0016651">
    <property type="term" value="F:oxidoreductase activity, acting on NAD(P)H"/>
    <property type="evidence" value="ECO:0007669"/>
    <property type="project" value="InterPro"/>
</dbReference>
<keyword evidence="3" id="KW-0004">4Fe-4S</keyword>
<dbReference type="Pfam" id="PF00384">
    <property type="entry name" value="Molybdopterin"/>
    <property type="match status" value="1"/>
</dbReference>
<dbReference type="InterPro" id="IPR010228">
    <property type="entry name" value="NADH_UbQ_OxRdtase_Gsu"/>
</dbReference>
<dbReference type="PROSITE" id="PS51085">
    <property type="entry name" value="2FE2S_FER_2"/>
    <property type="match status" value="1"/>
</dbReference>
<gene>
    <name evidence="15" type="ORF">KFL_002630010</name>
</gene>
<dbReference type="GO" id="GO:0042773">
    <property type="term" value="P:ATP synthesis coupled electron transport"/>
    <property type="evidence" value="ECO:0007669"/>
    <property type="project" value="InterPro"/>
</dbReference>
<evidence type="ECO:0000256" key="2">
    <source>
        <dbReference type="ARBA" id="ARBA00005404"/>
    </source>
</evidence>
<dbReference type="InterPro" id="IPR006656">
    <property type="entry name" value="Mopterin_OxRdtase"/>
</dbReference>
<dbReference type="PROSITE" id="PS51839">
    <property type="entry name" value="4FE4S_HC3"/>
    <property type="match status" value="1"/>
</dbReference>
<dbReference type="PROSITE" id="PS00641">
    <property type="entry name" value="COMPLEX1_75K_1"/>
    <property type="match status" value="1"/>
</dbReference>
<evidence type="ECO:0000256" key="4">
    <source>
        <dbReference type="ARBA" id="ARBA00022723"/>
    </source>
</evidence>
<protein>
    <submittedName>
        <fullName evidence="15">Uncharacterized protein</fullName>
    </submittedName>
</protein>
<evidence type="ECO:0000256" key="11">
    <source>
        <dbReference type="SAM" id="MobiDB-lite"/>
    </source>
</evidence>
<evidence type="ECO:0000313" key="15">
    <source>
        <dbReference type="EMBL" id="GAQ85957.1"/>
    </source>
</evidence>
<dbReference type="FunFam" id="3.30.200.210:FF:000002">
    <property type="entry name" value="NADH-ubiquinone oxidoreductase 75 kDa subunit"/>
    <property type="match status" value="1"/>
</dbReference>
<dbReference type="GO" id="GO:0046872">
    <property type="term" value="F:metal ion binding"/>
    <property type="evidence" value="ECO:0007669"/>
    <property type="project" value="UniProtKB-KW"/>
</dbReference>
<dbReference type="GO" id="GO:0008137">
    <property type="term" value="F:NADH dehydrogenase (ubiquinone) activity"/>
    <property type="evidence" value="ECO:0007669"/>
    <property type="project" value="InterPro"/>
</dbReference>
<dbReference type="PANTHER" id="PTHR43105">
    <property type="entry name" value="RESPIRATORY NITRATE REDUCTASE"/>
    <property type="match status" value="1"/>
</dbReference>
<dbReference type="AlphaFoldDB" id="A0A1Y1IB57"/>
<name>A0A1Y1IB57_KLENI</name>
<dbReference type="InterPro" id="IPR050123">
    <property type="entry name" value="Prok_molybdopt-oxidoreductase"/>
</dbReference>
<feature type="compositionally biased region" description="Polar residues" evidence="11">
    <location>
        <begin position="57"/>
        <end position="74"/>
    </location>
</feature>
<evidence type="ECO:0000313" key="16">
    <source>
        <dbReference type="Proteomes" id="UP000054558"/>
    </source>
</evidence>
<dbReference type="Gene3D" id="3.30.70.20">
    <property type="match status" value="1"/>
</dbReference>
<dbReference type="InterPro" id="IPR001041">
    <property type="entry name" value="2Fe-2S_ferredoxin-type"/>
</dbReference>
<evidence type="ECO:0000259" key="13">
    <source>
        <dbReference type="PROSITE" id="PS51669"/>
    </source>
</evidence>
<evidence type="ECO:0000256" key="10">
    <source>
        <dbReference type="RuleBase" id="RU004523"/>
    </source>
</evidence>
<keyword evidence="6" id="KW-0408">Iron</keyword>
<evidence type="ECO:0000256" key="7">
    <source>
        <dbReference type="ARBA" id="ARBA00023014"/>
    </source>
</evidence>
<dbReference type="Pfam" id="PF09326">
    <property type="entry name" value="NADH_dhqG_C"/>
    <property type="match status" value="1"/>
</dbReference>
<comment type="cofactor">
    <cofactor evidence="9">
        <name>[2Fe-2S] cluster</name>
        <dbReference type="ChEBI" id="CHEBI:190135"/>
    </cofactor>
</comment>
<keyword evidence="4" id="KW-0479">Metal-binding</keyword>
<comment type="cofactor">
    <cofactor evidence="1">
        <name>[4Fe-4S] cluster</name>
        <dbReference type="ChEBI" id="CHEBI:49883"/>
    </cofactor>
</comment>
<dbReference type="Gene3D" id="3.40.50.740">
    <property type="match status" value="1"/>
</dbReference>
<sequence>MGPLSGALSGHLRGQLALINRSKSKDACSLLYRSVSSFCGDSAPTDEQADEGVGGSRQPSIESSTTNLASTKSVQQRRSLLEKLASDSTFVGASVASRRQQVRRNSTASPATAPQSPPTVPPSTSTVAPTGRVPVKLHSIIPDELKKDMIEVFVDGQAVNLPKGMTVLQACDEAGVDIPRFCYHPRLSIAGNCRMCLVEVEKSPKPVASCAMPAMPGMKIKTDTPLVKKAREGVMEFLLLNHPLDCPICDQGGECDLQDQAMVFGSDRGRFTDMKRSVVDKHLGPLIKTVMTRCIHCTRCVRYATEIAGVEDLGVLGRGNAEEIGTYVDRLSTSEVSGNVIDLCPVGALTSKPYAFTARNWELANKESIDVSDALGANIRVDHRGPEVMRVVPRLNEDVNEEWLTDKGRFMYDGLKRQRLALPYVRGPDGRLQPSDWQGALQEAARALTSVPGEEIAAVVGKLADVESITALKDFMARLNSQRLYIEGAEGQENADIRPSYLFNTGIAALEDADAVLLVGTDLRSEAPLLNVRLRKAFRAGTLRDIAAVGPADMDLTYPHEHLGDKAQDLSKLTSGKGGFAETLAKAERPAIIVGAGVLRRPDRDAILGVVDRIAKQAGVIKEDWNGLNVLQLTASSTGALDLGFVPGPGVKKDAPPAKVVYLLGADEGLSKFVGEDSFVIYQGHHGDQGASRANVVLPGAAYTEKEATYVNTEGRPQRTMAAVPVPGNAREDWKILRALSEIAGVQLPYDTTDAVRRRAAEIAPQLERLEEVEVSEVSMAARTAPSKASAGPLLKEPFTRAVPNFYMTDPISRASQTMARCTSMFKSQKEVDAQEDWLLHADWGKQKAAKQPAL</sequence>
<feature type="domain" description="2Fe-2S ferredoxin-type" evidence="12">
    <location>
        <begin position="148"/>
        <end position="226"/>
    </location>
</feature>
<dbReference type="FunFam" id="3.30.70.20:FF:000002">
    <property type="entry name" value="NADH-ubiquinone oxidoreductase 75 kDa subunit"/>
    <property type="match status" value="1"/>
</dbReference>
<dbReference type="SUPFAM" id="SSF54862">
    <property type="entry name" value="4Fe-4S ferredoxins"/>
    <property type="match status" value="1"/>
</dbReference>
<keyword evidence="8" id="KW-0520">NAD</keyword>
<dbReference type="Pfam" id="PF10588">
    <property type="entry name" value="NADH-G_4Fe-4S_3"/>
    <property type="match status" value="1"/>
</dbReference>
<evidence type="ECO:0000256" key="8">
    <source>
        <dbReference type="ARBA" id="ARBA00023027"/>
    </source>
</evidence>
<evidence type="ECO:0000256" key="3">
    <source>
        <dbReference type="ARBA" id="ARBA00022485"/>
    </source>
</evidence>
<keyword evidence="7" id="KW-0411">Iron-sulfur</keyword>
<dbReference type="InterPro" id="IPR006963">
    <property type="entry name" value="Mopterin_OxRdtase_4Fe-4S_dom"/>
</dbReference>
<comment type="similarity">
    <text evidence="2 10">Belongs to the complex I 75 kDa subunit family.</text>
</comment>
<dbReference type="PROSITE" id="PS00643">
    <property type="entry name" value="COMPLEX1_75K_3"/>
    <property type="match status" value="1"/>
</dbReference>
<evidence type="ECO:0000256" key="9">
    <source>
        <dbReference type="ARBA" id="ARBA00034078"/>
    </source>
</evidence>
<evidence type="ECO:0000256" key="5">
    <source>
        <dbReference type="ARBA" id="ARBA00022967"/>
    </source>
</evidence>
<reference evidence="15 16" key="1">
    <citation type="journal article" date="2014" name="Nat. Commun.">
        <title>Klebsormidium flaccidum genome reveals primary factors for plant terrestrial adaptation.</title>
        <authorList>
            <person name="Hori K."/>
            <person name="Maruyama F."/>
            <person name="Fujisawa T."/>
            <person name="Togashi T."/>
            <person name="Yamamoto N."/>
            <person name="Seo M."/>
            <person name="Sato S."/>
            <person name="Yamada T."/>
            <person name="Mori H."/>
            <person name="Tajima N."/>
            <person name="Moriyama T."/>
            <person name="Ikeuchi M."/>
            <person name="Watanabe M."/>
            <person name="Wada H."/>
            <person name="Kobayashi K."/>
            <person name="Saito M."/>
            <person name="Masuda T."/>
            <person name="Sasaki-Sekimoto Y."/>
            <person name="Mashiguchi K."/>
            <person name="Awai K."/>
            <person name="Shimojima M."/>
            <person name="Masuda S."/>
            <person name="Iwai M."/>
            <person name="Nobusawa T."/>
            <person name="Narise T."/>
            <person name="Kondo S."/>
            <person name="Saito H."/>
            <person name="Sato R."/>
            <person name="Murakawa M."/>
            <person name="Ihara Y."/>
            <person name="Oshima-Yamada Y."/>
            <person name="Ohtaka K."/>
            <person name="Satoh M."/>
            <person name="Sonobe K."/>
            <person name="Ishii M."/>
            <person name="Ohtani R."/>
            <person name="Kanamori-Sato M."/>
            <person name="Honoki R."/>
            <person name="Miyazaki D."/>
            <person name="Mochizuki H."/>
            <person name="Umetsu J."/>
            <person name="Higashi K."/>
            <person name="Shibata D."/>
            <person name="Kamiya Y."/>
            <person name="Sato N."/>
            <person name="Nakamura Y."/>
            <person name="Tabata S."/>
            <person name="Ida S."/>
            <person name="Kurokawa K."/>
            <person name="Ohta H."/>
        </authorList>
    </citation>
    <scope>NUCLEOTIDE SEQUENCE [LARGE SCALE GENOMIC DNA]</scope>
    <source>
        <strain evidence="15 16">NIES-2285</strain>
    </source>
</reference>
<dbReference type="Pfam" id="PF22117">
    <property type="entry name" value="Fer4_Nqo3"/>
    <property type="match status" value="1"/>
</dbReference>
<organism evidence="15 16">
    <name type="scientific">Klebsormidium nitens</name>
    <name type="common">Green alga</name>
    <name type="synonym">Ulothrix nitens</name>
    <dbReference type="NCBI Taxonomy" id="105231"/>
    <lineage>
        <taxon>Eukaryota</taxon>
        <taxon>Viridiplantae</taxon>
        <taxon>Streptophyta</taxon>
        <taxon>Klebsormidiophyceae</taxon>
        <taxon>Klebsormidiales</taxon>
        <taxon>Klebsormidiaceae</taxon>
        <taxon>Klebsormidium</taxon>
    </lineage>
</organism>
<dbReference type="Gene3D" id="3.30.200.210">
    <property type="match status" value="1"/>
</dbReference>
<dbReference type="Gene3D" id="3.10.20.740">
    <property type="match status" value="1"/>
</dbReference>
<dbReference type="SUPFAM" id="SSF54292">
    <property type="entry name" value="2Fe-2S ferredoxin-like"/>
    <property type="match status" value="1"/>
</dbReference>
<keyword evidence="16" id="KW-1185">Reference proteome</keyword>
<dbReference type="NCBIfam" id="TIGR01973">
    <property type="entry name" value="NuoG"/>
    <property type="match status" value="1"/>
</dbReference>
<dbReference type="OMA" id="QAMAYGV"/>
<feature type="region of interest" description="Disordered" evidence="11">
    <location>
        <begin position="95"/>
        <end position="131"/>
    </location>
</feature>
<dbReference type="SMART" id="SM00929">
    <property type="entry name" value="NADH-G_4Fe-4S_3"/>
    <property type="match status" value="1"/>
</dbReference>
<dbReference type="InterPro" id="IPR015405">
    <property type="entry name" value="NDUFS1-like_C"/>
</dbReference>
<evidence type="ECO:0000259" key="14">
    <source>
        <dbReference type="PROSITE" id="PS51839"/>
    </source>
</evidence>
<evidence type="ECO:0000259" key="12">
    <source>
        <dbReference type="PROSITE" id="PS51085"/>
    </source>
</evidence>
<dbReference type="PROSITE" id="PS51669">
    <property type="entry name" value="4FE4S_MOW_BIS_MGD"/>
    <property type="match status" value="1"/>
</dbReference>
<dbReference type="OrthoDB" id="10249365at2759"/>
<dbReference type="PROSITE" id="PS00642">
    <property type="entry name" value="COMPLEX1_75K_2"/>
    <property type="match status" value="1"/>
</dbReference>
<dbReference type="GO" id="GO:0051539">
    <property type="term" value="F:4 iron, 4 sulfur cluster binding"/>
    <property type="evidence" value="ECO:0007669"/>
    <property type="project" value="UniProtKB-KW"/>
</dbReference>
<feature type="domain" description="4Fe-4S Mo/W bis-MGD-type" evidence="13">
    <location>
        <begin position="363"/>
        <end position="419"/>
    </location>
</feature>
<dbReference type="Proteomes" id="UP000054558">
    <property type="component" value="Unassembled WGS sequence"/>
</dbReference>
<dbReference type="GO" id="GO:0016020">
    <property type="term" value="C:membrane"/>
    <property type="evidence" value="ECO:0000318"/>
    <property type="project" value="GO_Central"/>
</dbReference>
<feature type="compositionally biased region" description="Polar residues" evidence="11">
    <location>
        <begin position="95"/>
        <end position="105"/>
    </location>
</feature>
<dbReference type="FunFam" id="3.40.50.740:FF:000012">
    <property type="entry name" value="NADH dehydrogenase [ubiquinone] iron-sulfur protein 1 mitochondrial"/>
    <property type="match status" value="1"/>
</dbReference>